<dbReference type="GO" id="GO:0005737">
    <property type="term" value="C:cytoplasm"/>
    <property type="evidence" value="ECO:0007669"/>
    <property type="project" value="UniProtKB-SubCell"/>
</dbReference>
<comment type="function">
    <text evidence="8">Catalyzes the phosphorylation of the 3'-hydroxyl group of dephosphocoenzyme A to form coenzyme A.</text>
</comment>
<dbReference type="SUPFAM" id="SSF52540">
    <property type="entry name" value="P-loop containing nucleoside triphosphate hydrolases"/>
    <property type="match status" value="1"/>
</dbReference>
<evidence type="ECO:0000256" key="5">
    <source>
        <dbReference type="ARBA" id="ARBA00022777"/>
    </source>
</evidence>
<comment type="subcellular location">
    <subcellularLocation>
        <location evidence="8">Cytoplasm</location>
    </subcellularLocation>
</comment>
<evidence type="ECO:0000256" key="7">
    <source>
        <dbReference type="ARBA" id="ARBA00022993"/>
    </source>
</evidence>
<gene>
    <name evidence="8" type="primary">coaE</name>
    <name evidence="10" type="ORF">GSM42_10200</name>
</gene>
<keyword evidence="11" id="KW-1185">Reference proteome</keyword>
<evidence type="ECO:0000256" key="1">
    <source>
        <dbReference type="ARBA" id="ARBA00009018"/>
    </source>
</evidence>
<evidence type="ECO:0000256" key="2">
    <source>
        <dbReference type="ARBA" id="ARBA00022490"/>
    </source>
</evidence>
<dbReference type="UniPathway" id="UPA00241">
    <property type="reaction ID" value="UER00356"/>
</dbReference>
<sequence>MIYGLTGGIATGKSTVANMFRALGATIIDADVISRQVVEPNTIGARRIRETFGEQFFSSDGSLKRDLMAKIIFSDPNARSQLNELLHPLIMDEMGKQSELVTKKNEEAVLIWDIPLLYEENLTNFVQKVIVVYVPEQMQRIRLNLRNNLTPEEITSRIQSQLSIEEKKRLADYIIDNSGSVQQTNRQVVALWNHLT</sequence>
<dbReference type="AlphaFoldDB" id="A0A6I4VR23"/>
<comment type="catalytic activity">
    <reaction evidence="8">
        <text>3'-dephospho-CoA + ATP = ADP + CoA + H(+)</text>
        <dbReference type="Rhea" id="RHEA:18245"/>
        <dbReference type="ChEBI" id="CHEBI:15378"/>
        <dbReference type="ChEBI" id="CHEBI:30616"/>
        <dbReference type="ChEBI" id="CHEBI:57287"/>
        <dbReference type="ChEBI" id="CHEBI:57328"/>
        <dbReference type="ChEBI" id="CHEBI:456216"/>
        <dbReference type="EC" id="2.7.1.24"/>
    </reaction>
</comment>
<comment type="caution">
    <text evidence="10">The sequence shown here is derived from an EMBL/GenBank/DDBJ whole genome shotgun (WGS) entry which is preliminary data.</text>
</comment>
<keyword evidence="3 8" id="KW-0808">Transferase</keyword>
<evidence type="ECO:0000256" key="9">
    <source>
        <dbReference type="NCBIfam" id="TIGR00152"/>
    </source>
</evidence>
<dbReference type="GO" id="GO:0005524">
    <property type="term" value="F:ATP binding"/>
    <property type="evidence" value="ECO:0007669"/>
    <property type="project" value="UniProtKB-UniRule"/>
</dbReference>
<comment type="pathway">
    <text evidence="8">Cofactor biosynthesis; coenzyme A biosynthesis; CoA from (R)-pantothenate: step 5/5.</text>
</comment>
<dbReference type="RefSeq" id="WP_160801441.1">
    <property type="nucleotide sequence ID" value="NZ_WUUL01000006.1"/>
</dbReference>
<dbReference type="InterPro" id="IPR001977">
    <property type="entry name" value="Depp_CoAkinase"/>
</dbReference>
<evidence type="ECO:0000313" key="10">
    <source>
        <dbReference type="EMBL" id="MXQ54079.1"/>
    </source>
</evidence>
<comment type="similarity">
    <text evidence="1 8">Belongs to the CoaE family.</text>
</comment>
<name>A0A6I4VR23_9BACL</name>
<dbReference type="PANTHER" id="PTHR10695:SF46">
    <property type="entry name" value="BIFUNCTIONAL COENZYME A SYNTHASE-RELATED"/>
    <property type="match status" value="1"/>
</dbReference>
<dbReference type="PANTHER" id="PTHR10695">
    <property type="entry name" value="DEPHOSPHO-COA KINASE-RELATED"/>
    <property type="match status" value="1"/>
</dbReference>
<dbReference type="CDD" id="cd02022">
    <property type="entry name" value="DPCK"/>
    <property type="match status" value="1"/>
</dbReference>
<evidence type="ECO:0000256" key="4">
    <source>
        <dbReference type="ARBA" id="ARBA00022741"/>
    </source>
</evidence>
<evidence type="ECO:0000313" key="11">
    <source>
        <dbReference type="Proteomes" id="UP000430692"/>
    </source>
</evidence>
<dbReference type="NCBIfam" id="TIGR00152">
    <property type="entry name" value="dephospho-CoA kinase"/>
    <property type="match status" value="1"/>
</dbReference>
<keyword evidence="5 8" id="KW-0418">Kinase</keyword>
<keyword evidence="6 8" id="KW-0067">ATP-binding</keyword>
<dbReference type="GO" id="GO:0004140">
    <property type="term" value="F:dephospho-CoA kinase activity"/>
    <property type="evidence" value="ECO:0007669"/>
    <property type="project" value="UniProtKB-UniRule"/>
</dbReference>
<feature type="binding site" evidence="8">
    <location>
        <begin position="10"/>
        <end position="15"/>
    </location>
    <ligand>
        <name>ATP</name>
        <dbReference type="ChEBI" id="CHEBI:30616"/>
    </ligand>
</feature>
<evidence type="ECO:0000256" key="8">
    <source>
        <dbReference type="HAMAP-Rule" id="MF_00376"/>
    </source>
</evidence>
<dbReference type="PROSITE" id="PS51219">
    <property type="entry name" value="DPCK"/>
    <property type="match status" value="1"/>
</dbReference>
<evidence type="ECO:0000256" key="6">
    <source>
        <dbReference type="ARBA" id="ARBA00022840"/>
    </source>
</evidence>
<dbReference type="InterPro" id="IPR027417">
    <property type="entry name" value="P-loop_NTPase"/>
</dbReference>
<accession>A0A6I4VR23</accession>
<evidence type="ECO:0000256" key="3">
    <source>
        <dbReference type="ARBA" id="ARBA00022679"/>
    </source>
</evidence>
<dbReference type="HAMAP" id="MF_00376">
    <property type="entry name" value="Dephospho_CoA_kinase"/>
    <property type="match status" value="1"/>
</dbReference>
<dbReference type="FunFam" id="3.40.50.300:FF:000991">
    <property type="entry name" value="Dephospho-CoA kinase"/>
    <property type="match status" value="1"/>
</dbReference>
<organism evidence="10 11">
    <name type="scientific">Shimazuella alba</name>
    <dbReference type="NCBI Taxonomy" id="2690964"/>
    <lineage>
        <taxon>Bacteria</taxon>
        <taxon>Bacillati</taxon>
        <taxon>Bacillota</taxon>
        <taxon>Bacilli</taxon>
        <taxon>Bacillales</taxon>
        <taxon>Thermoactinomycetaceae</taxon>
        <taxon>Shimazuella</taxon>
    </lineage>
</organism>
<keyword evidence="4 8" id="KW-0547">Nucleotide-binding</keyword>
<dbReference type="EC" id="2.7.1.24" evidence="8 9"/>
<keyword evidence="7 8" id="KW-0173">Coenzyme A biosynthesis</keyword>
<reference evidence="10 11" key="1">
    <citation type="submission" date="2019-12" db="EMBL/GenBank/DDBJ databases">
        <title>Whole-genome analyses of novel actinobacteria.</title>
        <authorList>
            <person name="Sahin N."/>
            <person name="Saygin H."/>
        </authorList>
    </citation>
    <scope>NUCLEOTIDE SEQUENCE [LARGE SCALE GENOMIC DNA]</scope>
    <source>
        <strain evidence="10 11">KC615</strain>
    </source>
</reference>
<protein>
    <recommendedName>
        <fullName evidence="8 9">Dephospho-CoA kinase</fullName>
        <ecNumber evidence="8 9">2.7.1.24</ecNumber>
    </recommendedName>
    <alternativeName>
        <fullName evidence="8">Dephosphocoenzyme A kinase</fullName>
    </alternativeName>
</protein>
<dbReference type="Pfam" id="PF01121">
    <property type="entry name" value="CoaE"/>
    <property type="match status" value="1"/>
</dbReference>
<proteinExistence type="inferred from homology"/>
<keyword evidence="2 8" id="KW-0963">Cytoplasm</keyword>
<dbReference type="Proteomes" id="UP000430692">
    <property type="component" value="Unassembled WGS sequence"/>
</dbReference>
<dbReference type="GO" id="GO:0015937">
    <property type="term" value="P:coenzyme A biosynthetic process"/>
    <property type="evidence" value="ECO:0007669"/>
    <property type="project" value="UniProtKB-UniRule"/>
</dbReference>
<dbReference type="EMBL" id="WUUL01000006">
    <property type="protein sequence ID" value="MXQ54079.1"/>
    <property type="molecule type" value="Genomic_DNA"/>
</dbReference>
<dbReference type="Gene3D" id="3.40.50.300">
    <property type="entry name" value="P-loop containing nucleotide triphosphate hydrolases"/>
    <property type="match status" value="1"/>
</dbReference>